<keyword evidence="2" id="KW-1185">Reference proteome</keyword>
<dbReference type="AlphaFoldDB" id="L8WKZ3"/>
<dbReference type="HOGENOM" id="CLU_2401187_0_0_1"/>
<sequence>MLSLILSKRLSSTSAHTKMSSKALAHVWFPYRYRAYECAALINVRTRSWHARDITLPGNIGNKNPTIPSRSVQLHASNGCFMWTSLSRGVWTG</sequence>
<name>L8WKZ3_THACA</name>
<accession>L8WKZ3</accession>
<dbReference type="EMBL" id="AFRT01002625">
    <property type="protein sequence ID" value="ELU37483.1"/>
    <property type="molecule type" value="Genomic_DNA"/>
</dbReference>
<proteinExistence type="predicted"/>
<organism evidence="1 2">
    <name type="scientific">Thanatephorus cucumeris (strain AG1-IA)</name>
    <name type="common">Rice sheath blight fungus</name>
    <name type="synonym">Rhizoctonia solani</name>
    <dbReference type="NCBI Taxonomy" id="983506"/>
    <lineage>
        <taxon>Eukaryota</taxon>
        <taxon>Fungi</taxon>
        <taxon>Dikarya</taxon>
        <taxon>Basidiomycota</taxon>
        <taxon>Agaricomycotina</taxon>
        <taxon>Agaricomycetes</taxon>
        <taxon>Cantharellales</taxon>
        <taxon>Ceratobasidiaceae</taxon>
        <taxon>Rhizoctonia</taxon>
        <taxon>Rhizoctonia solani AG-1</taxon>
    </lineage>
</organism>
<gene>
    <name evidence="1" type="ORF">AG1IA_08486</name>
</gene>
<protein>
    <submittedName>
        <fullName evidence="1">Uncharacterized protein</fullName>
    </submittedName>
</protein>
<reference evidence="1 2" key="1">
    <citation type="journal article" date="2013" name="Nat. Commun.">
        <title>The evolution and pathogenic mechanisms of the rice sheath blight pathogen.</title>
        <authorList>
            <person name="Zheng A."/>
            <person name="Lin R."/>
            <person name="Xu L."/>
            <person name="Qin P."/>
            <person name="Tang C."/>
            <person name="Ai P."/>
            <person name="Zhang D."/>
            <person name="Liu Y."/>
            <person name="Sun Z."/>
            <person name="Feng H."/>
            <person name="Wang Y."/>
            <person name="Chen Y."/>
            <person name="Liang X."/>
            <person name="Fu R."/>
            <person name="Li Q."/>
            <person name="Zhang J."/>
            <person name="Yu X."/>
            <person name="Xie Z."/>
            <person name="Ding L."/>
            <person name="Guan P."/>
            <person name="Tang J."/>
            <person name="Liang Y."/>
            <person name="Wang S."/>
            <person name="Deng Q."/>
            <person name="Li S."/>
            <person name="Zhu J."/>
            <person name="Wang L."/>
            <person name="Liu H."/>
            <person name="Li P."/>
        </authorList>
    </citation>
    <scope>NUCLEOTIDE SEQUENCE [LARGE SCALE GENOMIC DNA]</scope>
    <source>
        <strain evidence="2">AG-1 IA</strain>
    </source>
</reference>
<evidence type="ECO:0000313" key="1">
    <source>
        <dbReference type="EMBL" id="ELU37483.1"/>
    </source>
</evidence>
<dbReference type="Proteomes" id="UP000011668">
    <property type="component" value="Unassembled WGS sequence"/>
</dbReference>
<comment type="caution">
    <text evidence="1">The sequence shown here is derived from an EMBL/GenBank/DDBJ whole genome shotgun (WGS) entry which is preliminary data.</text>
</comment>
<evidence type="ECO:0000313" key="2">
    <source>
        <dbReference type="Proteomes" id="UP000011668"/>
    </source>
</evidence>